<gene>
    <name evidence="3" type="ORF">EFW17_05285</name>
</gene>
<dbReference type="Pfam" id="PF13424">
    <property type="entry name" value="TPR_12"/>
    <property type="match status" value="2"/>
</dbReference>
<evidence type="ECO:0000313" key="4">
    <source>
        <dbReference type="Proteomes" id="UP000269198"/>
    </source>
</evidence>
<dbReference type="GO" id="GO:0043531">
    <property type="term" value="F:ADP binding"/>
    <property type="evidence" value="ECO:0007669"/>
    <property type="project" value="InterPro"/>
</dbReference>
<keyword evidence="4" id="KW-1185">Reference proteome</keyword>
<dbReference type="RefSeq" id="WP_123200129.1">
    <property type="nucleotide sequence ID" value="NZ_RJMB01000003.1"/>
</dbReference>
<feature type="domain" description="NB-ARC" evidence="2">
    <location>
        <begin position="52"/>
        <end position="200"/>
    </location>
</feature>
<dbReference type="Gene3D" id="1.10.10.10">
    <property type="entry name" value="Winged helix-like DNA-binding domain superfamily/Winged helix DNA-binding domain"/>
    <property type="match status" value="1"/>
</dbReference>
<dbReference type="InterPro" id="IPR027417">
    <property type="entry name" value="P-loop_NTPase"/>
</dbReference>
<evidence type="ECO:0000256" key="1">
    <source>
        <dbReference type="SAM" id="MobiDB-lite"/>
    </source>
</evidence>
<dbReference type="OrthoDB" id="5521887at2"/>
<dbReference type="AlphaFoldDB" id="A0A3N0EFK3"/>
<proteinExistence type="predicted"/>
<dbReference type="PANTHER" id="PTHR47691:SF3">
    <property type="entry name" value="HTH-TYPE TRANSCRIPTIONAL REGULATOR RV0890C-RELATED"/>
    <property type="match status" value="1"/>
</dbReference>
<dbReference type="InterPro" id="IPR002182">
    <property type="entry name" value="NB-ARC"/>
</dbReference>
<dbReference type="InterPro" id="IPR036388">
    <property type="entry name" value="WH-like_DNA-bd_sf"/>
</dbReference>
<reference evidence="3 4" key="1">
    <citation type="submission" date="2018-11" db="EMBL/GenBank/DDBJ databases">
        <title>The genome draft of YIM 96095.</title>
        <authorList>
            <person name="Tang S.-K."/>
            <person name="Chunyu W.-X."/>
            <person name="Feng Y.-Z."/>
        </authorList>
    </citation>
    <scope>NUCLEOTIDE SEQUENCE [LARGE SCALE GENOMIC DNA]</scope>
    <source>
        <strain evidence="3 4">YIM 96095</strain>
    </source>
</reference>
<organism evidence="3 4">
    <name type="scientific">Halostreptopolyspora alba</name>
    <dbReference type="NCBI Taxonomy" id="2487137"/>
    <lineage>
        <taxon>Bacteria</taxon>
        <taxon>Bacillati</taxon>
        <taxon>Actinomycetota</taxon>
        <taxon>Actinomycetes</taxon>
        <taxon>Streptosporangiales</taxon>
        <taxon>Nocardiopsidaceae</taxon>
        <taxon>Halostreptopolyspora</taxon>
    </lineage>
</organism>
<accession>A0A3N0EFK3</accession>
<dbReference type="InterPro" id="IPR011990">
    <property type="entry name" value="TPR-like_helical_dom_sf"/>
</dbReference>
<comment type="caution">
    <text evidence="3">The sequence shown here is derived from an EMBL/GenBank/DDBJ whole genome shotgun (WGS) entry which is preliminary data.</text>
</comment>
<dbReference type="SUPFAM" id="SSF52540">
    <property type="entry name" value="P-loop containing nucleoside triphosphate hydrolases"/>
    <property type="match status" value="1"/>
</dbReference>
<dbReference type="PRINTS" id="PR00364">
    <property type="entry name" value="DISEASERSIST"/>
</dbReference>
<dbReference type="PANTHER" id="PTHR47691">
    <property type="entry name" value="REGULATOR-RELATED"/>
    <property type="match status" value="1"/>
</dbReference>
<dbReference type="Gene3D" id="1.25.40.10">
    <property type="entry name" value="Tetratricopeptide repeat domain"/>
    <property type="match status" value="1"/>
</dbReference>
<feature type="region of interest" description="Disordered" evidence="1">
    <location>
        <begin position="1"/>
        <end position="27"/>
    </location>
</feature>
<evidence type="ECO:0000259" key="2">
    <source>
        <dbReference type="Pfam" id="PF00931"/>
    </source>
</evidence>
<dbReference type="SUPFAM" id="SSF48452">
    <property type="entry name" value="TPR-like"/>
    <property type="match status" value="1"/>
</dbReference>
<evidence type="ECO:0000313" key="3">
    <source>
        <dbReference type="EMBL" id="RNL86604.1"/>
    </source>
</evidence>
<protein>
    <submittedName>
        <fullName evidence="3">Tetratricopeptide repeat protein</fullName>
    </submittedName>
</protein>
<dbReference type="EMBL" id="RJMB01000003">
    <property type="protein sequence ID" value="RNL86604.1"/>
    <property type="molecule type" value="Genomic_DNA"/>
</dbReference>
<dbReference type="Pfam" id="PF00931">
    <property type="entry name" value="NB-ARC"/>
    <property type="match status" value="1"/>
</dbReference>
<dbReference type="Proteomes" id="UP000269198">
    <property type="component" value="Unassembled WGS sequence"/>
</dbReference>
<dbReference type="InterPro" id="IPR019734">
    <property type="entry name" value="TPR_rpt"/>
</dbReference>
<sequence>MIQAGVVHGDVHLHSATGGEPPQQIPLAPRRFTDRAEELRLLGQTSEAAREDGRPRVVVMSGAGGMGKTALASRFLDGAAEVFPDGLLYADLRGATRTEPLDAGEVLDGFLRALHVSPEAIPVDPAARAGLFRSLTHGRRLALLLDDAVSAAQIRVLLPGQGAHVVLVTTRLQLTGLAMEGARFVEVGPLGDEEAVHLVSGLLEDDRARAEPGAVRDLVGLCGRLPLALCAAASRLALRPRQPVSHIVARLSEERHRLAGLSPVEDLSVRSVFDASYAALPATAQRLYRLLGELPEPGVTAAAVAALLDTSRVEAEDVIDDLVTAHLLEESRVGRYRQHDLVRLHARERAEREEPPEQRREALDRLLAYYLHTAVAADLALNPGRWHLSALFEWVRAHGPGFTDREQALEWLQAELAHLRWCVRVCHDSGRHALAWQFCEALRNLFTLRKYFHVWRETHEHGLASARALGDVSAQALMLTALAGADLNLEESESAGERYRHALALWQQAGHELGRAAALEGCGVAELAEGNPHRARDHFQRALRIHQRRERSRGIALMRRRLGEVTRDCGDYEAALGHFGHALGYFTESAEPYMRVRSLSGLAAAHLGAENTDAAQATLDEALAISQRIGAQAEVAGIHALYAEVAAARQRPAEVREHLSHALAIYTALHAPQAAAIQRRLADLPAEGEG</sequence>
<dbReference type="Gene3D" id="3.40.50.300">
    <property type="entry name" value="P-loop containing nucleotide triphosphate hydrolases"/>
    <property type="match status" value="1"/>
</dbReference>
<dbReference type="SMART" id="SM00028">
    <property type="entry name" value="TPR"/>
    <property type="match status" value="3"/>
</dbReference>
<name>A0A3N0EFK3_9ACTN</name>